<name>A0A8C8GIS0_ONCTS</name>
<evidence type="ECO:0000256" key="2">
    <source>
        <dbReference type="ARBA" id="ARBA00023157"/>
    </source>
</evidence>
<comment type="similarity">
    <text evidence="1">Belongs to the peptidase C1 family.</text>
</comment>
<reference evidence="6" key="2">
    <citation type="submission" date="2025-09" db="UniProtKB">
        <authorList>
            <consortium name="Ensembl"/>
        </authorList>
    </citation>
    <scope>IDENTIFICATION</scope>
</reference>
<dbReference type="Pfam" id="PF00112">
    <property type="entry name" value="Peptidase_C1"/>
    <property type="match status" value="1"/>
</dbReference>
<dbReference type="Ensembl" id="ENSOTST00005053642.2">
    <property type="protein sequence ID" value="ENSOTSP00005049347.2"/>
    <property type="gene ID" value="ENSOTSG00005077628.1"/>
</dbReference>
<dbReference type="InterPro" id="IPR000668">
    <property type="entry name" value="Peptidase_C1A_C"/>
</dbReference>
<dbReference type="GO" id="GO:0006508">
    <property type="term" value="P:proteolysis"/>
    <property type="evidence" value="ECO:0007669"/>
    <property type="project" value="InterPro"/>
</dbReference>
<dbReference type="PANTHER" id="PTHR12411">
    <property type="entry name" value="CYSTEINE PROTEASE FAMILY C1-RELATED"/>
    <property type="match status" value="1"/>
</dbReference>
<protein>
    <submittedName>
        <fullName evidence="6">Uncharacterized protein</fullName>
    </submittedName>
</protein>
<dbReference type="GeneTree" id="ENSGT00940000153321"/>
<dbReference type="CDD" id="cd02248">
    <property type="entry name" value="Peptidase_C1A"/>
    <property type="match status" value="1"/>
</dbReference>
<dbReference type="InterPro" id="IPR025660">
    <property type="entry name" value="Pept_his_AS"/>
</dbReference>
<dbReference type="InterPro" id="IPR013201">
    <property type="entry name" value="Prot_inhib_I29"/>
</dbReference>
<dbReference type="InterPro" id="IPR038765">
    <property type="entry name" value="Papain-like_cys_pep_sf"/>
</dbReference>
<proteinExistence type="inferred from homology"/>
<dbReference type="SMART" id="SM00848">
    <property type="entry name" value="Inhibitor_I29"/>
    <property type="match status" value="1"/>
</dbReference>
<evidence type="ECO:0000313" key="6">
    <source>
        <dbReference type="Ensembl" id="ENSOTSP00005049347.2"/>
    </source>
</evidence>
<keyword evidence="7" id="KW-1185">Reference proteome</keyword>
<reference evidence="6" key="1">
    <citation type="submission" date="2025-08" db="UniProtKB">
        <authorList>
            <consortium name="Ensembl"/>
        </authorList>
    </citation>
    <scope>IDENTIFICATION</scope>
</reference>
<organism evidence="6 7">
    <name type="scientific">Oncorhynchus tshawytscha</name>
    <name type="common">Chinook salmon</name>
    <name type="synonym">Salmo tshawytscha</name>
    <dbReference type="NCBI Taxonomy" id="74940"/>
    <lineage>
        <taxon>Eukaryota</taxon>
        <taxon>Metazoa</taxon>
        <taxon>Chordata</taxon>
        <taxon>Craniata</taxon>
        <taxon>Vertebrata</taxon>
        <taxon>Euteleostomi</taxon>
        <taxon>Actinopterygii</taxon>
        <taxon>Neopterygii</taxon>
        <taxon>Teleostei</taxon>
        <taxon>Protacanthopterygii</taxon>
        <taxon>Salmoniformes</taxon>
        <taxon>Salmonidae</taxon>
        <taxon>Salmoninae</taxon>
        <taxon>Oncorhynchus</taxon>
    </lineage>
</organism>
<dbReference type="FunFam" id="3.90.70.10:FF:000332">
    <property type="entry name" value="Cathepsin L1"/>
    <property type="match status" value="1"/>
</dbReference>
<dbReference type="Gene3D" id="1.10.287.2250">
    <property type="match status" value="1"/>
</dbReference>
<dbReference type="Gene3D" id="3.90.70.10">
    <property type="entry name" value="Cysteine proteinases"/>
    <property type="match status" value="1"/>
</dbReference>
<dbReference type="SMART" id="SM00645">
    <property type="entry name" value="Pept_C1"/>
    <property type="match status" value="1"/>
</dbReference>
<feature type="signal peptide" evidence="3">
    <location>
        <begin position="1"/>
        <end position="17"/>
    </location>
</feature>
<dbReference type="Proteomes" id="UP000694402">
    <property type="component" value="Unassembled WGS sequence"/>
</dbReference>
<dbReference type="InterPro" id="IPR039417">
    <property type="entry name" value="Peptidase_C1A_papain-like"/>
</dbReference>
<sequence length="199" mass="23010">MSLYLAVLVLCMSAVYAAPMFDSQLEGHWHLWKNWHSKSYHEREEGWRRMMHNLDHSMGKHSYCLGMNHFGDMDDLCHYRPEFSAVNETGFVDIPNGKEHTLMMAVVSVGPVSVAIDVSHESFQFYQSGIYYEECSSEELDHEVLVVGYGFEGEDVDGKKFWIVKNRYMIKWGDKSYIYMAKDRKNHCGIATAASYPLV</sequence>
<evidence type="ECO:0000259" key="4">
    <source>
        <dbReference type="SMART" id="SM00645"/>
    </source>
</evidence>
<dbReference type="InterPro" id="IPR013128">
    <property type="entry name" value="Peptidase_C1A"/>
</dbReference>
<keyword evidence="2" id="KW-1015">Disulfide bond</keyword>
<evidence type="ECO:0000256" key="1">
    <source>
        <dbReference type="ARBA" id="ARBA00008455"/>
    </source>
</evidence>
<accession>A0A8C8GIS0</accession>
<dbReference type="GO" id="GO:0008234">
    <property type="term" value="F:cysteine-type peptidase activity"/>
    <property type="evidence" value="ECO:0007669"/>
    <property type="project" value="InterPro"/>
</dbReference>
<dbReference type="PROSITE" id="PS00639">
    <property type="entry name" value="THIOL_PROTEASE_HIS"/>
    <property type="match status" value="1"/>
</dbReference>
<evidence type="ECO:0000259" key="5">
    <source>
        <dbReference type="SMART" id="SM00848"/>
    </source>
</evidence>
<keyword evidence="3" id="KW-0732">Signal</keyword>
<evidence type="ECO:0000313" key="7">
    <source>
        <dbReference type="Proteomes" id="UP000694402"/>
    </source>
</evidence>
<evidence type="ECO:0000256" key="3">
    <source>
        <dbReference type="SAM" id="SignalP"/>
    </source>
</evidence>
<feature type="domain" description="Peptidase C1A papain C-terminal" evidence="4">
    <location>
        <begin position="31"/>
        <end position="198"/>
    </location>
</feature>
<feature type="chain" id="PRO_5044345711" evidence="3">
    <location>
        <begin position="18"/>
        <end position="199"/>
    </location>
</feature>
<dbReference type="SUPFAM" id="SSF54001">
    <property type="entry name" value="Cysteine proteinases"/>
    <property type="match status" value="1"/>
</dbReference>
<dbReference type="AlphaFoldDB" id="A0A8C8GIS0"/>
<feature type="domain" description="Cathepsin propeptide inhibitor" evidence="5">
    <location>
        <begin position="29"/>
        <end position="83"/>
    </location>
</feature>